<organism evidence="9 10">
    <name type="scientific">Terfezia boudieri ATCC MYA-4762</name>
    <dbReference type="NCBI Taxonomy" id="1051890"/>
    <lineage>
        <taxon>Eukaryota</taxon>
        <taxon>Fungi</taxon>
        <taxon>Dikarya</taxon>
        <taxon>Ascomycota</taxon>
        <taxon>Pezizomycotina</taxon>
        <taxon>Pezizomycetes</taxon>
        <taxon>Pezizales</taxon>
        <taxon>Pezizaceae</taxon>
        <taxon>Terfezia</taxon>
    </lineage>
</organism>
<keyword evidence="4 8" id="KW-0812">Transmembrane</keyword>
<evidence type="ECO:0000256" key="2">
    <source>
        <dbReference type="ARBA" id="ARBA00004653"/>
    </source>
</evidence>
<evidence type="ECO:0000313" key="9">
    <source>
        <dbReference type="EMBL" id="RPB21103.1"/>
    </source>
</evidence>
<keyword evidence="6" id="KW-0333">Golgi apparatus</keyword>
<feature type="transmembrane region" description="Helical" evidence="8">
    <location>
        <begin position="46"/>
        <end position="69"/>
    </location>
</feature>
<evidence type="ECO:0008006" key="11">
    <source>
        <dbReference type="Google" id="ProtNLM"/>
    </source>
</evidence>
<dbReference type="InterPro" id="IPR019365">
    <property type="entry name" value="TVP18/Ca-channel_flower"/>
</dbReference>
<dbReference type="Pfam" id="PF10233">
    <property type="entry name" value="Cg6151-P"/>
    <property type="match status" value="1"/>
</dbReference>
<comment type="subcellular location">
    <subcellularLocation>
        <location evidence="2">Golgi apparatus membrane</location>
        <topology evidence="2">Multi-pass membrane protein</topology>
    </subcellularLocation>
</comment>
<comment type="similarity">
    <text evidence="3">Belongs to the TVP18 family.</text>
</comment>
<dbReference type="GO" id="GO:0016192">
    <property type="term" value="P:vesicle-mediated transport"/>
    <property type="evidence" value="ECO:0007669"/>
    <property type="project" value="TreeGrafter"/>
</dbReference>
<name>A0A3N4LE01_9PEZI</name>
<dbReference type="STRING" id="1051890.A0A3N4LE01"/>
<dbReference type="EMBL" id="ML121564">
    <property type="protein sequence ID" value="RPB21103.1"/>
    <property type="molecule type" value="Genomic_DNA"/>
</dbReference>
<sequence length="153" mass="16340">MSILDNIAGEFKTRNFSIYGQWTGILAMILCIALGIANLFTINVPIMVFSAICLVSGTLLIFVEIPILLRICPTSKQFDDFVKKFHHNWGRAGLYIGLGVVQWLSIIAAATSLIAAAVVLTIAGLFYTLAAIKGQEFTGSKTLGGGGVASMIV</sequence>
<evidence type="ECO:0000256" key="3">
    <source>
        <dbReference type="ARBA" id="ARBA00005738"/>
    </source>
</evidence>
<feature type="transmembrane region" description="Helical" evidence="8">
    <location>
        <begin position="89"/>
        <end position="107"/>
    </location>
</feature>
<dbReference type="Proteomes" id="UP000267821">
    <property type="component" value="Unassembled WGS sequence"/>
</dbReference>
<evidence type="ECO:0000256" key="8">
    <source>
        <dbReference type="SAM" id="Phobius"/>
    </source>
</evidence>
<dbReference type="SMART" id="SM01077">
    <property type="entry name" value="Cg6151-P"/>
    <property type="match status" value="1"/>
</dbReference>
<proteinExistence type="inferred from homology"/>
<evidence type="ECO:0000256" key="5">
    <source>
        <dbReference type="ARBA" id="ARBA00022989"/>
    </source>
</evidence>
<evidence type="ECO:0000256" key="6">
    <source>
        <dbReference type="ARBA" id="ARBA00023034"/>
    </source>
</evidence>
<dbReference type="PANTHER" id="PTHR13314:SF2">
    <property type="entry name" value="CALCIUM CHANNEL FLOWER HOMOLOG"/>
    <property type="match status" value="1"/>
</dbReference>
<keyword evidence="10" id="KW-1185">Reference proteome</keyword>
<dbReference type="InParanoid" id="A0A3N4LE01"/>
<dbReference type="AlphaFoldDB" id="A0A3N4LE01"/>
<keyword evidence="7 8" id="KW-0472">Membrane</keyword>
<evidence type="ECO:0000313" key="10">
    <source>
        <dbReference type="Proteomes" id="UP000267821"/>
    </source>
</evidence>
<reference evidence="9 10" key="1">
    <citation type="journal article" date="2018" name="Nat. Ecol. Evol.">
        <title>Pezizomycetes genomes reveal the molecular basis of ectomycorrhizal truffle lifestyle.</title>
        <authorList>
            <person name="Murat C."/>
            <person name="Payen T."/>
            <person name="Noel B."/>
            <person name="Kuo A."/>
            <person name="Morin E."/>
            <person name="Chen J."/>
            <person name="Kohler A."/>
            <person name="Krizsan K."/>
            <person name="Balestrini R."/>
            <person name="Da Silva C."/>
            <person name="Montanini B."/>
            <person name="Hainaut M."/>
            <person name="Levati E."/>
            <person name="Barry K.W."/>
            <person name="Belfiori B."/>
            <person name="Cichocki N."/>
            <person name="Clum A."/>
            <person name="Dockter R.B."/>
            <person name="Fauchery L."/>
            <person name="Guy J."/>
            <person name="Iotti M."/>
            <person name="Le Tacon F."/>
            <person name="Lindquist E.A."/>
            <person name="Lipzen A."/>
            <person name="Malagnac F."/>
            <person name="Mello A."/>
            <person name="Molinier V."/>
            <person name="Miyauchi S."/>
            <person name="Poulain J."/>
            <person name="Riccioni C."/>
            <person name="Rubini A."/>
            <person name="Sitrit Y."/>
            <person name="Splivallo R."/>
            <person name="Traeger S."/>
            <person name="Wang M."/>
            <person name="Zifcakova L."/>
            <person name="Wipf D."/>
            <person name="Zambonelli A."/>
            <person name="Paolocci F."/>
            <person name="Nowrousian M."/>
            <person name="Ottonello S."/>
            <person name="Baldrian P."/>
            <person name="Spatafora J.W."/>
            <person name="Henrissat B."/>
            <person name="Nagy L.G."/>
            <person name="Aury J.M."/>
            <person name="Wincker P."/>
            <person name="Grigoriev I.V."/>
            <person name="Bonfante P."/>
            <person name="Martin F.M."/>
        </authorList>
    </citation>
    <scope>NUCLEOTIDE SEQUENCE [LARGE SCALE GENOMIC DNA]</scope>
    <source>
        <strain evidence="9 10">ATCC MYA-4762</strain>
    </source>
</reference>
<accession>A0A3N4LE01</accession>
<comment type="function">
    <text evidence="1">Golgi membrane protein involved in vesicular trafficking.</text>
</comment>
<feature type="transmembrane region" description="Helical" evidence="8">
    <location>
        <begin position="21"/>
        <end position="40"/>
    </location>
</feature>
<dbReference type="FunCoup" id="A0A3N4LE01">
    <property type="interactions" value="40"/>
</dbReference>
<evidence type="ECO:0000256" key="1">
    <source>
        <dbReference type="ARBA" id="ARBA00003246"/>
    </source>
</evidence>
<dbReference type="OrthoDB" id="5591789at2759"/>
<protein>
    <recommendedName>
        <fullName evidence="11">Golgi apparatus membrane protein TVP18</fullName>
    </recommendedName>
</protein>
<dbReference type="PANTHER" id="PTHR13314">
    <property type="entry name" value="CALCIUM CHANNEL FLOWER HOMOLOG"/>
    <property type="match status" value="1"/>
</dbReference>
<evidence type="ECO:0000256" key="4">
    <source>
        <dbReference type="ARBA" id="ARBA00022692"/>
    </source>
</evidence>
<dbReference type="GO" id="GO:0000139">
    <property type="term" value="C:Golgi membrane"/>
    <property type="evidence" value="ECO:0007669"/>
    <property type="project" value="UniProtKB-SubCell"/>
</dbReference>
<evidence type="ECO:0000256" key="7">
    <source>
        <dbReference type="ARBA" id="ARBA00023136"/>
    </source>
</evidence>
<gene>
    <name evidence="9" type="ORF">L211DRAFT_841081</name>
</gene>
<keyword evidence="5 8" id="KW-1133">Transmembrane helix</keyword>
<feature type="transmembrane region" description="Helical" evidence="8">
    <location>
        <begin position="113"/>
        <end position="132"/>
    </location>
</feature>